<comment type="subcellular location">
    <subcellularLocation>
        <location evidence="1">Cytoplasm</location>
    </subcellularLocation>
</comment>
<reference evidence="10" key="1">
    <citation type="submission" date="2021-01" db="EMBL/GenBank/DDBJ databases">
        <authorList>
            <person name="Corre E."/>
            <person name="Pelletier E."/>
            <person name="Niang G."/>
            <person name="Scheremetjew M."/>
            <person name="Finn R."/>
            <person name="Kale V."/>
            <person name="Holt S."/>
            <person name="Cochrane G."/>
            <person name="Meng A."/>
            <person name="Brown T."/>
            <person name="Cohen L."/>
        </authorList>
    </citation>
    <scope>NUCLEOTIDE SEQUENCE</scope>
    <source>
        <strain evidence="10">CCAC1681</strain>
    </source>
</reference>
<feature type="region of interest" description="Disordered" evidence="7">
    <location>
        <begin position="884"/>
        <end position="936"/>
    </location>
</feature>
<evidence type="ECO:0000256" key="4">
    <source>
        <dbReference type="ARBA" id="ARBA00022490"/>
    </source>
</evidence>
<dbReference type="GO" id="GO:0033588">
    <property type="term" value="C:elongator holoenzyme complex"/>
    <property type="evidence" value="ECO:0007669"/>
    <property type="project" value="InterPro"/>
</dbReference>
<keyword evidence="5" id="KW-0819">tRNA processing</keyword>
<feature type="compositionally biased region" description="Basic and acidic residues" evidence="7">
    <location>
        <begin position="379"/>
        <end position="398"/>
    </location>
</feature>
<dbReference type="AlphaFoldDB" id="A0A7S0H130"/>
<evidence type="ECO:0000256" key="7">
    <source>
        <dbReference type="SAM" id="MobiDB-lite"/>
    </source>
</evidence>
<organism evidence="10">
    <name type="scientific">Micromonas pusilla</name>
    <name type="common">Picoplanktonic green alga</name>
    <name type="synonym">Chromulina pusilla</name>
    <dbReference type="NCBI Taxonomy" id="38833"/>
    <lineage>
        <taxon>Eukaryota</taxon>
        <taxon>Viridiplantae</taxon>
        <taxon>Chlorophyta</taxon>
        <taxon>Mamiellophyceae</taxon>
        <taxon>Mamiellales</taxon>
        <taxon>Mamiellaceae</taxon>
        <taxon>Micromonas</taxon>
    </lineage>
</organism>
<dbReference type="UniPathway" id="UPA00988"/>
<evidence type="ECO:0000256" key="2">
    <source>
        <dbReference type="ARBA" id="ARBA00005043"/>
    </source>
</evidence>
<name>A0A7S0H130_MICPS</name>
<dbReference type="Pfam" id="PF23797">
    <property type="entry name" value="Beta-prop_ELP1_2nd"/>
    <property type="match status" value="1"/>
</dbReference>
<dbReference type="PANTHER" id="PTHR12747">
    <property type="entry name" value="ELONGATOR COMPLEX PROTEIN 1"/>
    <property type="match status" value="1"/>
</dbReference>
<dbReference type="InterPro" id="IPR056165">
    <property type="entry name" value="Beta-prop_ELP1_2nd"/>
</dbReference>
<proteinExistence type="inferred from homology"/>
<dbReference type="EMBL" id="HBEN01013335">
    <property type="protein sequence ID" value="CAD8449381.1"/>
    <property type="molecule type" value="Transcribed_RNA"/>
</dbReference>
<dbReference type="PANTHER" id="PTHR12747:SF0">
    <property type="entry name" value="ELONGATOR COMPLEX PROTEIN 1"/>
    <property type="match status" value="1"/>
</dbReference>
<feature type="region of interest" description="Disordered" evidence="7">
    <location>
        <begin position="361"/>
        <end position="406"/>
    </location>
</feature>
<feature type="domain" description="ELP1 first N-terminal beta-propeller" evidence="8">
    <location>
        <begin position="344"/>
        <end position="511"/>
    </location>
</feature>
<dbReference type="InterPro" id="IPR015943">
    <property type="entry name" value="WD40/YVTN_repeat-like_dom_sf"/>
</dbReference>
<dbReference type="Pfam" id="PF04762">
    <property type="entry name" value="Beta-prop_ELP1_1st"/>
    <property type="match status" value="2"/>
</dbReference>
<dbReference type="GO" id="GO:0000049">
    <property type="term" value="F:tRNA binding"/>
    <property type="evidence" value="ECO:0007669"/>
    <property type="project" value="TreeGrafter"/>
</dbReference>
<dbReference type="GO" id="GO:0005829">
    <property type="term" value="C:cytosol"/>
    <property type="evidence" value="ECO:0007669"/>
    <property type="project" value="TreeGrafter"/>
</dbReference>
<feature type="region of interest" description="Disordered" evidence="7">
    <location>
        <begin position="307"/>
        <end position="344"/>
    </location>
</feature>
<feature type="compositionally biased region" description="Polar residues" evidence="7">
    <location>
        <begin position="325"/>
        <end position="336"/>
    </location>
</feature>
<gene>
    <name evidence="10" type="ORF">MSP1401_LOCUS11105</name>
</gene>
<evidence type="ECO:0000256" key="5">
    <source>
        <dbReference type="ARBA" id="ARBA00022694"/>
    </source>
</evidence>
<evidence type="ECO:0000313" key="10">
    <source>
        <dbReference type="EMBL" id="CAD8449381.1"/>
    </source>
</evidence>
<evidence type="ECO:0000256" key="6">
    <source>
        <dbReference type="ARBA" id="ARBA00029535"/>
    </source>
</evidence>
<dbReference type="SUPFAM" id="SSF82171">
    <property type="entry name" value="DPP6 N-terminal domain-like"/>
    <property type="match status" value="1"/>
</dbReference>
<dbReference type="GO" id="GO:0002926">
    <property type="term" value="P:tRNA wobble base 5-methoxycarbonylmethyl-2-thiouridinylation"/>
    <property type="evidence" value="ECO:0007669"/>
    <property type="project" value="TreeGrafter"/>
</dbReference>
<comment type="similarity">
    <text evidence="3">Belongs to the ELP1/IKA1 family.</text>
</comment>
<protein>
    <recommendedName>
        <fullName evidence="6">Elongator complex protein 1</fullName>
    </recommendedName>
</protein>
<comment type="pathway">
    <text evidence="2">tRNA modification; 5-methoxycarbonylmethyl-2-thiouridine-tRNA biosynthesis.</text>
</comment>
<keyword evidence="4" id="KW-0963">Cytoplasm</keyword>
<evidence type="ECO:0000259" key="8">
    <source>
        <dbReference type="Pfam" id="PF04762"/>
    </source>
</evidence>
<dbReference type="Gene3D" id="2.130.10.10">
    <property type="entry name" value="YVTN repeat-like/Quinoprotein amine dehydrogenase"/>
    <property type="match status" value="1"/>
</dbReference>
<accession>A0A7S0H130</accession>
<feature type="region of interest" description="Disordered" evidence="7">
    <location>
        <begin position="94"/>
        <end position="152"/>
    </location>
</feature>
<feature type="domain" description="ELP1 first N-terminal beta-propeller" evidence="8">
    <location>
        <begin position="157"/>
        <end position="255"/>
    </location>
</feature>
<feature type="domain" description="ELP1 N-terminal second beta-propeller" evidence="9">
    <location>
        <begin position="547"/>
        <end position="631"/>
    </location>
</feature>
<dbReference type="InterPro" id="IPR056164">
    <property type="entry name" value="Beta-prop_ELP1_1st"/>
</dbReference>
<feature type="compositionally biased region" description="Basic and acidic residues" evidence="7">
    <location>
        <begin position="99"/>
        <end position="120"/>
    </location>
</feature>
<sequence length="936" mass="99681">MRNLVASSIRRWRLPLAPNLASADGASEQIVATCYDAESRVTYAVTDACNLYGVRDSAREGDDAELCLEMCLVESVPSATDAFDTRDVADDAVGNDARAGVDGDEKDDERNHLASPRTDEASEAPSNPNEPPLALVGEGLSEDGPDASEASAYQPALQKVSPIVGAAFVDDLRGVCVACATGELLLVAPDPEDDDEGMAPGAILTKDMAPECVGRVAQGLRAMRWNPDGELLVLATWAGTLILMTKEFRVLAEAPVGGGGGDGVASLSWRGDGQFLASLVAVRGGEPQLRVWEREDLTFHATGESLRPARISAGDPRGNCPSGDTFESSSGKTEQLTLPHAPPLAWQPRGALVAVACAPQRAREDSDVDSTSASDALDEEARVSRRDAKNTEKNDKKRPPPLPATEAEIVFFERNGLRRGSFRLPARGAGVEVTSLAWSCDSERLAVCVADPEAAVFGKKSRSGSGEDGDDFRGDFGAATQIWRRGNGKWYLSREVRFSTREGPKVYCAWDLSNPDVLRIATPNGRVEEHVFTDEISVSSAATTATIDGADVLVTPMARAVIPPPMCAATVAFPATVADVCFCPASAVRTSFATIDAPDAAFSEGQNRFAPRGEAVLALLSDGRLAIASAHRLTEWEETVELLADEDDELEYGKETSHLHHGPDAEVLLRLEAGVVRPVGGVFSILERAEDVPRRVAWLDANTVLVAADRPSDGSASLLMVKLSFREAWDDDDDLTSPRRAGSGITSSRLAEPRWSCEVVSVTDLPLSANAIARAEGENPAGAFVQMQTRCVDASGDASNDVRSRAPTSLFASAAEDEHGDPTLSAVETSWPSASLPNACVALVALPPAKRGAPPTLAGLDARGVLRCGERVVARDVRSFAAHFGDIGDETPPFSSKAASSEKKKKKRRTPTPRSRRRRRTQRDGARGPRTTRPPP</sequence>
<evidence type="ECO:0000256" key="1">
    <source>
        <dbReference type="ARBA" id="ARBA00004496"/>
    </source>
</evidence>
<evidence type="ECO:0000259" key="9">
    <source>
        <dbReference type="Pfam" id="PF23797"/>
    </source>
</evidence>
<evidence type="ECO:0000256" key="3">
    <source>
        <dbReference type="ARBA" id="ARBA00006086"/>
    </source>
</evidence>
<feature type="compositionally biased region" description="Basic residues" evidence="7">
    <location>
        <begin position="903"/>
        <end position="921"/>
    </location>
</feature>
<dbReference type="InterPro" id="IPR006849">
    <property type="entry name" value="Elp1"/>
</dbReference>